<organism evidence="3 4">
    <name type="scientific">Halovivax ruber (strain DSM 18193 / JCM 13892 / XH-70)</name>
    <dbReference type="NCBI Taxonomy" id="797302"/>
    <lineage>
        <taxon>Archaea</taxon>
        <taxon>Methanobacteriati</taxon>
        <taxon>Methanobacteriota</taxon>
        <taxon>Stenosarchaea group</taxon>
        <taxon>Halobacteria</taxon>
        <taxon>Halobacteriales</taxon>
        <taxon>Natrialbaceae</taxon>
        <taxon>Halovivax</taxon>
    </lineage>
</organism>
<evidence type="ECO:0000313" key="3">
    <source>
        <dbReference type="EMBL" id="AGB17278.1"/>
    </source>
</evidence>
<dbReference type="OrthoDB" id="11959at2157"/>
<reference evidence="3" key="1">
    <citation type="submission" date="2011-09" db="EMBL/GenBank/DDBJ databases">
        <title>Complete sequence of Halovivax ruber XH-70.</title>
        <authorList>
            <consortium name="US DOE Joint Genome Institute"/>
            <person name="Lucas S."/>
            <person name="Han J."/>
            <person name="Lapidus A."/>
            <person name="Cheng J.-F."/>
            <person name="Goodwin L."/>
            <person name="Pitluck S."/>
            <person name="Peters L."/>
            <person name="Mikhailova N."/>
            <person name="Davenport K."/>
            <person name="Detter J.C."/>
            <person name="Han C."/>
            <person name="Tapia R."/>
            <person name="Land M."/>
            <person name="Hauser L."/>
            <person name="Kyrpides N."/>
            <person name="Ivanova N."/>
            <person name="Pagani I."/>
            <person name="Sproer C."/>
            <person name="Anderson I."/>
            <person name="Woyke T."/>
        </authorList>
    </citation>
    <scope>NUCLEOTIDE SEQUENCE</scope>
    <source>
        <strain evidence="3">XH-70</strain>
    </source>
</reference>
<dbReference type="GO" id="GO:0046872">
    <property type="term" value="F:metal ion binding"/>
    <property type="evidence" value="ECO:0007669"/>
    <property type="project" value="InterPro"/>
</dbReference>
<dbReference type="Gene3D" id="3.30.470.20">
    <property type="entry name" value="ATP-grasp fold, B domain"/>
    <property type="match status" value="1"/>
</dbReference>
<keyword evidence="4" id="KW-1185">Reference proteome</keyword>
<evidence type="ECO:0000259" key="2">
    <source>
        <dbReference type="PROSITE" id="PS50975"/>
    </source>
</evidence>
<accession>L0IEN0</accession>
<dbReference type="GO" id="GO:0005524">
    <property type="term" value="F:ATP binding"/>
    <property type="evidence" value="ECO:0007669"/>
    <property type="project" value="UniProtKB-UniRule"/>
</dbReference>
<dbReference type="RefSeq" id="WP_015301872.1">
    <property type="nucleotide sequence ID" value="NC_019964.1"/>
</dbReference>
<dbReference type="SUPFAM" id="SSF56059">
    <property type="entry name" value="Glutathione synthetase ATP-binding domain-like"/>
    <property type="match status" value="1"/>
</dbReference>
<evidence type="ECO:0000256" key="1">
    <source>
        <dbReference type="PROSITE-ProRule" id="PRU00409"/>
    </source>
</evidence>
<dbReference type="GeneID" id="14377318"/>
<proteinExistence type="predicted"/>
<dbReference type="PROSITE" id="PS50975">
    <property type="entry name" value="ATP_GRASP"/>
    <property type="match status" value="1"/>
</dbReference>
<keyword evidence="1" id="KW-0067">ATP-binding</keyword>
<dbReference type="AlphaFoldDB" id="L0IEN0"/>
<evidence type="ECO:0000313" key="4">
    <source>
        <dbReference type="Proteomes" id="UP000010846"/>
    </source>
</evidence>
<dbReference type="STRING" id="797302.Halru_2703"/>
<feature type="domain" description="ATP-grasp" evidence="2">
    <location>
        <begin position="129"/>
        <end position="319"/>
    </location>
</feature>
<sequence>MESDVSADDESASVVVPAIDAPSSVACLRSLGRRGVRTVVVSETPTAPAVHSAYCDEVVPVPAPQDDLLGYRDALLDLARRDAVHAIVPVREADVYVLSRYREEFAAEIEPLWPALETLRRVQDRCALFEAAETAGIDAPETRLVGEIDDPDREWIVKPRYSILADAYVDCDPADCTAPPTTTYLPPGTEPDVAALTAEMGHEPICQEYVHTPHEYGFFALYDEGEPVATFQHRQRRGYSYAGGPSAFRESVDIPALETAGLALLDELDWHGLAMVEFLRDEETGEFKLMEINPRFWSSLPFTVQAGVDFPYYYWQLCNGGGEIAAAYDVGVAGHLLRGELLYLHSILADDVDLVDRPSFPIAVGSVARSLVSHPRFDYLQKDDIRPFVQDLRNAVGSLRTR</sequence>
<dbReference type="HOGENOM" id="CLU_034084_2_1_2"/>
<dbReference type="InterPro" id="IPR011761">
    <property type="entry name" value="ATP-grasp"/>
</dbReference>
<protein>
    <submittedName>
        <fullName evidence="3">Putative ATP-grasp enzyme</fullName>
    </submittedName>
</protein>
<name>L0IEN0_HALRX</name>
<dbReference type="Gene3D" id="3.40.50.20">
    <property type="match status" value="1"/>
</dbReference>
<dbReference type="eggNOG" id="arCOG06897">
    <property type="taxonomic scope" value="Archaea"/>
</dbReference>
<keyword evidence="1" id="KW-0547">Nucleotide-binding</keyword>
<dbReference type="InterPro" id="IPR048764">
    <property type="entry name" value="PylC_N"/>
</dbReference>
<dbReference type="Pfam" id="PF21360">
    <property type="entry name" value="PylC-like_N"/>
    <property type="match status" value="1"/>
</dbReference>
<dbReference type="EMBL" id="CP003050">
    <property type="protein sequence ID" value="AGB17278.1"/>
    <property type="molecule type" value="Genomic_DNA"/>
</dbReference>
<gene>
    <name evidence="3" type="ordered locus">Halru_2703</name>
</gene>
<dbReference type="KEGG" id="hru:Halru_2703"/>
<dbReference type="Proteomes" id="UP000010846">
    <property type="component" value="Chromosome"/>
</dbReference>